<dbReference type="Proteomes" id="UP000230069">
    <property type="component" value="Unassembled WGS sequence"/>
</dbReference>
<dbReference type="STRING" id="218851.A0A2G5EGE2"/>
<evidence type="ECO:0000256" key="2">
    <source>
        <dbReference type="SAM" id="MobiDB-lite"/>
    </source>
</evidence>
<keyword evidence="4" id="KW-1185">Reference proteome</keyword>
<sequence>MALISQSNQVCSSSLLSDRNHGRSKAQMCLKKIIDFISSNGSLKNIELESSHHQVEVIHKQDEEEEEMKVLSYGKRGFDIDLNLRLGPWLELENENNGFSACSGIGVGVGVVNNNNCSSSVDFGYVGGGGDVSTVDKSSEGECDPKHVLEQEEEMVVVVEEEEVETKELSEITNLQVQISSEIENNKETEVKQEEDNEIKAENQVKVLRKSEGYLDLLVEAARLISGNFEEEEEEEEEEEIIYHEKKKPMSRRNGRLNKPQKKEETQMKMKELVGLEAKKVNEEEWMLDCYGEFEDISPIVRSKRGRNQVLPHKYRDSVLEPWKRLTTTTTTTKQRSSRVKQRTK</sequence>
<feature type="region of interest" description="Disordered" evidence="2">
    <location>
        <begin position="325"/>
        <end position="345"/>
    </location>
</feature>
<gene>
    <name evidence="3" type="ORF">AQUCO_00900976v1</name>
</gene>
<keyword evidence="1" id="KW-0175">Coiled coil</keyword>
<dbReference type="OrthoDB" id="1937665at2759"/>
<evidence type="ECO:0000313" key="3">
    <source>
        <dbReference type="EMBL" id="PIA54761.1"/>
    </source>
</evidence>
<evidence type="ECO:0000313" key="4">
    <source>
        <dbReference type="Proteomes" id="UP000230069"/>
    </source>
</evidence>
<organism evidence="3 4">
    <name type="scientific">Aquilegia coerulea</name>
    <name type="common">Rocky mountain columbine</name>
    <dbReference type="NCBI Taxonomy" id="218851"/>
    <lineage>
        <taxon>Eukaryota</taxon>
        <taxon>Viridiplantae</taxon>
        <taxon>Streptophyta</taxon>
        <taxon>Embryophyta</taxon>
        <taxon>Tracheophyta</taxon>
        <taxon>Spermatophyta</taxon>
        <taxon>Magnoliopsida</taxon>
        <taxon>Ranunculales</taxon>
        <taxon>Ranunculaceae</taxon>
        <taxon>Thalictroideae</taxon>
        <taxon>Aquilegia</taxon>
    </lineage>
</organism>
<feature type="compositionally biased region" description="Basic residues" evidence="2">
    <location>
        <begin position="336"/>
        <end position="345"/>
    </location>
</feature>
<proteinExistence type="predicted"/>
<dbReference type="EMBL" id="KZ305026">
    <property type="protein sequence ID" value="PIA54761.1"/>
    <property type="molecule type" value="Genomic_DNA"/>
</dbReference>
<dbReference type="AlphaFoldDB" id="A0A2G5EGE2"/>
<name>A0A2G5EGE2_AQUCA</name>
<protein>
    <submittedName>
        <fullName evidence="3">Uncharacterized protein</fullName>
    </submittedName>
</protein>
<accession>A0A2G5EGE2</accession>
<feature type="coiled-coil region" evidence="1">
    <location>
        <begin position="184"/>
        <end position="211"/>
    </location>
</feature>
<reference evidence="3 4" key="1">
    <citation type="submission" date="2017-09" db="EMBL/GenBank/DDBJ databases">
        <title>WGS assembly of Aquilegia coerulea Goldsmith.</title>
        <authorList>
            <person name="Hodges S."/>
            <person name="Kramer E."/>
            <person name="Nordborg M."/>
            <person name="Tomkins J."/>
            <person name="Borevitz J."/>
            <person name="Derieg N."/>
            <person name="Yan J."/>
            <person name="Mihaltcheva S."/>
            <person name="Hayes R.D."/>
            <person name="Rokhsar D."/>
        </authorList>
    </citation>
    <scope>NUCLEOTIDE SEQUENCE [LARGE SCALE GENOMIC DNA]</scope>
    <source>
        <strain evidence="4">cv. Goldsmith</strain>
    </source>
</reference>
<dbReference type="InParanoid" id="A0A2G5EGE2"/>
<evidence type="ECO:0000256" key="1">
    <source>
        <dbReference type="SAM" id="Coils"/>
    </source>
</evidence>